<proteinExistence type="predicted"/>
<dbReference type="Proteomes" id="UP001162834">
    <property type="component" value="Chromosome"/>
</dbReference>
<keyword evidence="3" id="KW-1185">Reference proteome</keyword>
<dbReference type="KEGG" id="sbae:DSM104329_05335"/>
<dbReference type="EMBL" id="CP087164">
    <property type="protein sequence ID" value="UGS38904.1"/>
    <property type="molecule type" value="Genomic_DNA"/>
</dbReference>
<evidence type="ECO:0000313" key="2">
    <source>
        <dbReference type="EMBL" id="UGS38904.1"/>
    </source>
</evidence>
<keyword evidence="1" id="KW-0472">Membrane</keyword>
<keyword evidence="1" id="KW-0812">Transmembrane</keyword>
<dbReference type="AlphaFoldDB" id="A0A9E6Y2B0"/>
<evidence type="ECO:0000313" key="3">
    <source>
        <dbReference type="Proteomes" id="UP001162834"/>
    </source>
</evidence>
<sequence>MWGVTATLVGTVAVLEVDARPLGSPGEGGSMSGGPMLISDIGGEHDVHGCWSTQDLGEGVQRLTFVAGGEVASAQLWLWREDTKAVGLPAPALQLAAPMEQPGIVEPVLDPGLSPEMEPVLDEAEPMLDPGLPPEMEPVLDEAEPMLDPALPPEVEPIARFESVFDRESLGTGAFEPPVAHEGEPADAWPAEERSGSFAVMELRHLTANVQRQHLPAIIALAAAFIAFLVVAFTGVGPTAF</sequence>
<keyword evidence="1" id="KW-1133">Transmembrane helix</keyword>
<gene>
    <name evidence="2" type="ORF">DSM104329_05335</name>
</gene>
<name>A0A9E6Y2B0_9ACTN</name>
<evidence type="ECO:0000256" key="1">
    <source>
        <dbReference type="SAM" id="Phobius"/>
    </source>
</evidence>
<organism evidence="2 3">
    <name type="scientific">Capillimicrobium parvum</name>
    <dbReference type="NCBI Taxonomy" id="2884022"/>
    <lineage>
        <taxon>Bacteria</taxon>
        <taxon>Bacillati</taxon>
        <taxon>Actinomycetota</taxon>
        <taxon>Thermoleophilia</taxon>
        <taxon>Solirubrobacterales</taxon>
        <taxon>Capillimicrobiaceae</taxon>
        <taxon>Capillimicrobium</taxon>
    </lineage>
</organism>
<accession>A0A9E6Y2B0</accession>
<reference evidence="2" key="1">
    <citation type="journal article" date="2022" name="Int. J. Syst. Evol. Microbiol.">
        <title>Pseudomonas aegrilactucae sp. nov. and Pseudomonas morbosilactucae sp. nov., pathogens causing bacterial rot of lettuce in Japan.</title>
        <authorList>
            <person name="Sawada H."/>
            <person name="Fujikawa T."/>
            <person name="Satou M."/>
        </authorList>
    </citation>
    <scope>NUCLEOTIDE SEQUENCE</scope>
    <source>
        <strain evidence="2">0166_1</strain>
    </source>
</reference>
<protein>
    <submittedName>
        <fullName evidence="2">Uncharacterized protein</fullName>
    </submittedName>
</protein>
<feature type="transmembrane region" description="Helical" evidence="1">
    <location>
        <begin position="215"/>
        <end position="236"/>
    </location>
</feature>